<dbReference type="PANTHER" id="PTHR43353:SF3">
    <property type="entry name" value="ALDEHYDE DEHYDROGENASE-RELATED"/>
    <property type="match status" value="1"/>
</dbReference>
<dbReference type="GO" id="GO:0016620">
    <property type="term" value="F:oxidoreductase activity, acting on the aldehyde or oxo group of donors, NAD or NADP as acceptor"/>
    <property type="evidence" value="ECO:0007669"/>
    <property type="project" value="InterPro"/>
</dbReference>
<proteinExistence type="predicted"/>
<evidence type="ECO:0000313" key="3">
    <source>
        <dbReference type="EMBL" id="SKA97808.1"/>
    </source>
</evidence>
<dbReference type="SUPFAM" id="SSF53720">
    <property type="entry name" value="ALDH-like"/>
    <property type="match status" value="1"/>
</dbReference>
<dbReference type="AlphaFoldDB" id="A0A1T4Y8I6"/>
<evidence type="ECO:0000259" key="2">
    <source>
        <dbReference type="Pfam" id="PF00171"/>
    </source>
</evidence>
<dbReference type="Proteomes" id="UP000190774">
    <property type="component" value="Unassembled WGS sequence"/>
</dbReference>
<reference evidence="4" key="1">
    <citation type="submission" date="2017-02" db="EMBL/GenBank/DDBJ databases">
        <authorList>
            <person name="Varghese N."/>
            <person name="Submissions S."/>
        </authorList>
    </citation>
    <scope>NUCLEOTIDE SEQUENCE [LARGE SCALE GENOMIC DNA]</scope>
    <source>
        <strain evidence="4">ATCC 700200</strain>
    </source>
</reference>
<dbReference type="OrthoDB" id="9770537at2"/>
<dbReference type="InterPro" id="IPR015590">
    <property type="entry name" value="Aldehyde_DH_dom"/>
</dbReference>
<dbReference type="InterPro" id="IPR016161">
    <property type="entry name" value="Ald_DH/histidinol_DH"/>
</dbReference>
<evidence type="ECO:0000313" key="4">
    <source>
        <dbReference type="Proteomes" id="UP000190774"/>
    </source>
</evidence>
<organism evidence="3 4">
    <name type="scientific">Prosthecobacter debontii</name>
    <dbReference type="NCBI Taxonomy" id="48467"/>
    <lineage>
        <taxon>Bacteria</taxon>
        <taxon>Pseudomonadati</taxon>
        <taxon>Verrucomicrobiota</taxon>
        <taxon>Verrucomicrobiia</taxon>
        <taxon>Verrucomicrobiales</taxon>
        <taxon>Verrucomicrobiaceae</taxon>
        <taxon>Prosthecobacter</taxon>
    </lineage>
</organism>
<dbReference type="RefSeq" id="WP_078814020.1">
    <property type="nucleotide sequence ID" value="NZ_FUYE01000008.1"/>
</dbReference>
<sequence>MITGHQLIAGREAPCDHAPYHAVNPTTNESLEPAFCEATTAQADEALRAADGAFDALRSAAPEQRAQFLETLADEILALGDTLLERAHAETALPMARLTGERGRAINQCKMFATLIREGSWADATIDRALPDRQPLPKPDVRKVLLPIGPVVVFGASNFPFAIGVIGTDTVCALAAGCPVVVKAHPAHPGTCELLARAVFSALRKTGLPDACFSMLHGRGTEIGIELVKHPLTQAVAFTGSLRGGRALMDVAAARPQPIPFYGEMGSINPVFVLPGALKENAAKVAEAYVTSVTMGVGQFCTNPAIVLGLQSPELSQFVEKAGEFAQKVAPQSMLHRGICESYDAGTAVWATINGLQLAGQSSAEPNHEATQAACRIYTTTLDVLESHEELRREVFGPCSIVTQCPTQEEMLNFARGLEGQLTAAVHGTPDDLREHAALIRVLERKVGRIIFNGFGTGIEPCPSMHHGGPYPAASHSYFTSIGTDSIYRFVRPVCYQGFPDDCLPEALQNANPTQALRYVDGSYTREGF</sequence>
<dbReference type="STRING" id="48467.SAMN02745166_02618"/>
<protein>
    <submittedName>
        <fullName evidence="3">NADP-dependent aldehyde dehydrogenase</fullName>
    </submittedName>
</protein>
<dbReference type="InterPro" id="IPR016162">
    <property type="entry name" value="Ald_DH_N"/>
</dbReference>
<keyword evidence="1" id="KW-0560">Oxidoreductase</keyword>
<name>A0A1T4Y8I6_9BACT</name>
<dbReference type="Pfam" id="PF00171">
    <property type="entry name" value="Aldedh"/>
    <property type="match status" value="1"/>
</dbReference>
<accession>A0A1T4Y8I6</accession>
<dbReference type="InterPro" id="IPR016163">
    <property type="entry name" value="Ald_DH_C"/>
</dbReference>
<feature type="domain" description="Aldehyde dehydrogenase" evidence="2">
    <location>
        <begin position="20"/>
        <end position="457"/>
    </location>
</feature>
<dbReference type="InterPro" id="IPR050740">
    <property type="entry name" value="Aldehyde_DH_Superfamily"/>
</dbReference>
<dbReference type="EMBL" id="FUYE01000008">
    <property type="protein sequence ID" value="SKA97808.1"/>
    <property type="molecule type" value="Genomic_DNA"/>
</dbReference>
<keyword evidence="4" id="KW-1185">Reference proteome</keyword>
<dbReference type="PANTHER" id="PTHR43353">
    <property type="entry name" value="SUCCINATE-SEMIALDEHYDE DEHYDROGENASE, MITOCHONDRIAL"/>
    <property type="match status" value="1"/>
</dbReference>
<dbReference type="CDD" id="cd07129">
    <property type="entry name" value="ALDH_KGSADH"/>
    <property type="match status" value="1"/>
</dbReference>
<dbReference type="Gene3D" id="3.40.309.10">
    <property type="entry name" value="Aldehyde Dehydrogenase, Chain A, domain 2"/>
    <property type="match status" value="1"/>
</dbReference>
<gene>
    <name evidence="3" type="ORF">SAMN02745166_02618</name>
</gene>
<evidence type="ECO:0000256" key="1">
    <source>
        <dbReference type="ARBA" id="ARBA00023002"/>
    </source>
</evidence>
<dbReference type="InterPro" id="IPR044151">
    <property type="entry name" value="ALDH_KGSADH"/>
</dbReference>
<dbReference type="Gene3D" id="3.40.605.10">
    <property type="entry name" value="Aldehyde Dehydrogenase, Chain A, domain 1"/>
    <property type="match status" value="1"/>
</dbReference>